<evidence type="ECO:0000256" key="1">
    <source>
        <dbReference type="ARBA" id="ARBA00023125"/>
    </source>
</evidence>
<dbReference type="SMART" id="SM00422">
    <property type="entry name" value="HTH_MERR"/>
    <property type="match status" value="1"/>
</dbReference>
<protein>
    <submittedName>
        <fullName evidence="3">DNA-binding transcriptional MerR regulator</fullName>
    </submittedName>
</protein>
<dbReference type="InterPro" id="IPR009061">
    <property type="entry name" value="DNA-bd_dom_put_sf"/>
</dbReference>
<dbReference type="Pfam" id="PF13411">
    <property type="entry name" value="MerR_1"/>
    <property type="match status" value="1"/>
</dbReference>
<keyword evidence="4" id="KW-1185">Reference proteome</keyword>
<dbReference type="EMBL" id="QPJS01000003">
    <property type="protein sequence ID" value="RCX03371.1"/>
    <property type="molecule type" value="Genomic_DNA"/>
</dbReference>
<evidence type="ECO:0000259" key="2">
    <source>
        <dbReference type="PROSITE" id="PS50937"/>
    </source>
</evidence>
<gene>
    <name evidence="3" type="ORF">DES35_103256</name>
</gene>
<evidence type="ECO:0000313" key="3">
    <source>
        <dbReference type="EMBL" id="RCX03371.1"/>
    </source>
</evidence>
<sequence length="119" mass="14248">MKDKTLQFKRYYTMGEVTEMLGVNPSLIRFWHKEFSEYIQPKTNKKGNRLFTPKDVETIRKIYHLVKENGYTLEGAKKALKDKSTEHLLQTQYENDSKELIRNKLLKIREELLKIKDLL</sequence>
<dbReference type="SUPFAM" id="SSF46955">
    <property type="entry name" value="Putative DNA-binding domain"/>
    <property type="match status" value="1"/>
</dbReference>
<keyword evidence="1 3" id="KW-0238">DNA-binding</keyword>
<comment type="caution">
    <text evidence="3">The sequence shown here is derived from an EMBL/GenBank/DDBJ whole genome shotgun (WGS) entry which is preliminary data.</text>
</comment>
<dbReference type="InterPro" id="IPR000551">
    <property type="entry name" value="MerR-type_HTH_dom"/>
</dbReference>
<dbReference type="CDD" id="cd04765">
    <property type="entry name" value="HTH_MlrA-like_sg2"/>
    <property type="match status" value="1"/>
</dbReference>
<dbReference type="Gene3D" id="1.10.1660.10">
    <property type="match status" value="1"/>
</dbReference>
<evidence type="ECO:0000313" key="4">
    <source>
        <dbReference type="Proteomes" id="UP000253517"/>
    </source>
</evidence>
<dbReference type="AlphaFoldDB" id="A0A369A2F4"/>
<reference evidence="3 4" key="1">
    <citation type="submission" date="2018-07" db="EMBL/GenBank/DDBJ databases">
        <title>Genomic Encyclopedia of Type Strains, Phase IV (KMG-IV): sequencing the most valuable type-strain genomes for metagenomic binning, comparative biology and taxonomic classification.</title>
        <authorList>
            <person name="Goeker M."/>
        </authorList>
    </citation>
    <scope>NUCLEOTIDE SEQUENCE [LARGE SCALE GENOMIC DNA]</scope>
    <source>
        <strain evidence="3 4">DSM 21410</strain>
    </source>
</reference>
<dbReference type="RefSeq" id="WP_114366354.1">
    <property type="nucleotide sequence ID" value="NZ_BHZF01000003.1"/>
</dbReference>
<dbReference type="PANTHER" id="PTHR30204">
    <property type="entry name" value="REDOX-CYCLING DRUG-SENSING TRANSCRIPTIONAL ACTIVATOR SOXR"/>
    <property type="match status" value="1"/>
</dbReference>
<dbReference type="GO" id="GO:0003700">
    <property type="term" value="F:DNA-binding transcription factor activity"/>
    <property type="evidence" value="ECO:0007669"/>
    <property type="project" value="InterPro"/>
</dbReference>
<organism evidence="3 4">
    <name type="scientific">Schleiferia thermophila</name>
    <dbReference type="NCBI Taxonomy" id="884107"/>
    <lineage>
        <taxon>Bacteria</taxon>
        <taxon>Pseudomonadati</taxon>
        <taxon>Bacteroidota</taxon>
        <taxon>Flavobacteriia</taxon>
        <taxon>Flavobacteriales</taxon>
        <taxon>Schleiferiaceae</taxon>
        <taxon>Schleiferia</taxon>
    </lineage>
</organism>
<proteinExistence type="predicted"/>
<accession>A0A369A2F4</accession>
<dbReference type="InterPro" id="IPR047057">
    <property type="entry name" value="MerR_fam"/>
</dbReference>
<feature type="domain" description="HTH merR-type" evidence="2">
    <location>
        <begin position="11"/>
        <end position="82"/>
    </location>
</feature>
<dbReference type="PROSITE" id="PS50937">
    <property type="entry name" value="HTH_MERR_2"/>
    <property type="match status" value="1"/>
</dbReference>
<dbReference type="GO" id="GO:0003677">
    <property type="term" value="F:DNA binding"/>
    <property type="evidence" value="ECO:0007669"/>
    <property type="project" value="UniProtKB-KW"/>
</dbReference>
<dbReference type="Proteomes" id="UP000253517">
    <property type="component" value="Unassembled WGS sequence"/>
</dbReference>
<dbReference type="PANTHER" id="PTHR30204:SF15">
    <property type="entry name" value="BLL5018 PROTEIN"/>
    <property type="match status" value="1"/>
</dbReference>
<name>A0A369A2F4_9FLAO</name>